<dbReference type="InterPro" id="IPR017127">
    <property type="entry name" value="Ribosome_uL3_MTase"/>
</dbReference>
<comment type="similarity">
    <text evidence="4">Belongs to the protein N5-glutamine methyltransferase family. PrmB subfamily.</text>
</comment>
<organism evidence="6 7">
    <name type="scientific">Saccharobesus litoralis</name>
    <dbReference type="NCBI Taxonomy" id="2172099"/>
    <lineage>
        <taxon>Bacteria</taxon>
        <taxon>Pseudomonadati</taxon>
        <taxon>Pseudomonadota</taxon>
        <taxon>Gammaproteobacteria</taxon>
        <taxon>Alteromonadales</taxon>
        <taxon>Alteromonadaceae</taxon>
        <taxon>Saccharobesus</taxon>
    </lineage>
</organism>
<dbReference type="KEGG" id="cate:C2869_17900"/>
<feature type="domain" description="Methyltransferase small" evidence="5">
    <location>
        <begin position="132"/>
        <end position="217"/>
    </location>
</feature>
<evidence type="ECO:0000259" key="5">
    <source>
        <dbReference type="Pfam" id="PF05175"/>
    </source>
</evidence>
<proteinExistence type="inferred from homology"/>
<evidence type="ECO:0000256" key="1">
    <source>
        <dbReference type="ARBA" id="ARBA00022603"/>
    </source>
</evidence>
<dbReference type="FunFam" id="3.40.50.150:FF:000042">
    <property type="entry name" value="50S ribosomal protein L3 glutamine methyltransferase"/>
    <property type="match status" value="1"/>
</dbReference>
<dbReference type="HAMAP" id="MF_02125">
    <property type="entry name" value="L3_methyltr_PrmB"/>
    <property type="match status" value="1"/>
</dbReference>
<keyword evidence="3 4" id="KW-0949">S-adenosyl-L-methionine</keyword>
<dbReference type="CDD" id="cd02440">
    <property type="entry name" value="AdoMet_MTases"/>
    <property type="match status" value="1"/>
</dbReference>
<dbReference type="InterPro" id="IPR002052">
    <property type="entry name" value="DNA_methylase_N6_adenine_CS"/>
</dbReference>
<accession>A0A2S0VVH2</accession>
<reference evidence="6 7" key="1">
    <citation type="submission" date="2018-01" db="EMBL/GenBank/DDBJ databases">
        <title>Genome sequence of a Cantenovulum-like bacteria.</title>
        <authorList>
            <person name="Tan W.R."/>
            <person name="Lau N.-S."/>
            <person name="Go F."/>
            <person name="Amirul A.-A.A."/>
        </authorList>
    </citation>
    <scope>NUCLEOTIDE SEQUENCE [LARGE SCALE GENOMIC DNA]</scope>
    <source>
        <strain evidence="6 7">CCB-QB4</strain>
    </source>
</reference>
<sequence length="313" mass="34896">MLTQSQSQEAVTELSTFFDMLRWLVSRFNENEVYFGHGTDNGWDEGFALICAALNLPVAGGKDLYPAKLTHSERQHIVEMAEQRINLRKPLAYITNQAHFCGLPFFVDERVLVPRSPIAELIENQFSPWVEANKVQRVLDLCTGSGCIAIAMAYAFPNAEVDAVDISIDALNVTEVNIENHGLLEQVTPIQSDVFDGLQGQKYDLIVSNPPYVDEEDMAGMPDEFGREPELGLAAGYDGLDIVRRLLAQAADHLYDDGVLIVEVGNSQVHMPIAYPEVPFTWLNFENGGDGVFLITKQELIKYKQAIDAAYIR</sequence>
<evidence type="ECO:0000256" key="3">
    <source>
        <dbReference type="ARBA" id="ARBA00022691"/>
    </source>
</evidence>
<dbReference type="PANTHER" id="PTHR47806">
    <property type="entry name" value="50S RIBOSOMAL PROTEIN L3 GLUTAMINE METHYLTRANSFERASE"/>
    <property type="match status" value="1"/>
</dbReference>
<dbReference type="GO" id="GO:0003676">
    <property type="term" value="F:nucleic acid binding"/>
    <property type="evidence" value="ECO:0007669"/>
    <property type="project" value="InterPro"/>
</dbReference>
<dbReference type="Pfam" id="PF05175">
    <property type="entry name" value="MTS"/>
    <property type="match status" value="1"/>
</dbReference>
<dbReference type="Gene3D" id="1.10.8.10">
    <property type="entry name" value="DNA helicase RuvA subunit, C-terminal domain"/>
    <property type="match status" value="1"/>
</dbReference>
<dbReference type="EC" id="2.1.1.298" evidence="4"/>
<dbReference type="InterPro" id="IPR007848">
    <property type="entry name" value="Small_mtfrase_dom"/>
</dbReference>
<name>A0A2S0VVH2_9ALTE</name>
<evidence type="ECO:0000313" key="6">
    <source>
        <dbReference type="EMBL" id="AWB68172.1"/>
    </source>
</evidence>
<dbReference type="OrthoDB" id="9800643at2"/>
<dbReference type="Gene3D" id="3.40.50.150">
    <property type="entry name" value="Vaccinia Virus protein VP39"/>
    <property type="match status" value="1"/>
</dbReference>
<dbReference type="GO" id="GO:0032259">
    <property type="term" value="P:methylation"/>
    <property type="evidence" value="ECO:0007669"/>
    <property type="project" value="UniProtKB-KW"/>
</dbReference>
<dbReference type="Proteomes" id="UP000244441">
    <property type="component" value="Chromosome"/>
</dbReference>
<dbReference type="InterPro" id="IPR004556">
    <property type="entry name" value="HemK-like"/>
</dbReference>
<dbReference type="InterPro" id="IPR029063">
    <property type="entry name" value="SAM-dependent_MTases_sf"/>
</dbReference>
<gene>
    <name evidence="4" type="primary">prmB</name>
    <name evidence="6" type="ORF">C2869_17900</name>
</gene>
<keyword evidence="7" id="KW-1185">Reference proteome</keyword>
<dbReference type="GO" id="GO:0005829">
    <property type="term" value="C:cytosol"/>
    <property type="evidence" value="ECO:0007669"/>
    <property type="project" value="TreeGrafter"/>
</dbReference>
<dbReference type="GO" id="GO:0036009">
    <property type="term" value="F:protein-glutamine N-methyltransferase activity"/>
    <property type="evidence" value="ECO:0007669"/>
    <property type="project" value="UniProtKB-UniRule"/>
</dbReference>
<evidence type="ECO:0000256" key="2">
    <source>
        <dbReference type="ARBA" id="ARBA00022679"/>
    </source>
</evidence>
<dbReference type="EMBL" id="CP026604">
    <property type="protein sequence ID" value="AWB68172.1"/>
    <property type="molecule type" value="Genomic_DNA"/>
</dbReference>
<dbReference type="RefSeq" id="WP_108604237.1">
    <property type="nucleotide sequence ID" value="NZ_CP026604.1"/>
</dbReference>
<keyword evidence="1 4" id="KW-0489">Methyltransferase</keyword>
<dbReference type="PIRSF" id="PIRSF037167">
    <property type="entry name" value="Mtase_YfcB_prd"/>
    <property type="match status" value="1"/>
</dbReference>
<evidence type="ECO:0000313" key="7">
    <source>
        <dbReference type="Proteomes" id="UP000244441"/>
    </source>
</evidence>
<comment type="function">
    <text evidence="4">Methylates ribosomal protein uL3 on a specific glutamine residue.</text>
</comment>
<dbReference type="GO" id="GO:0005840">
    <property type="term" value="C:ribosome"/>
    <property type="evidence" value="ECO:0007669"/>
    <property type="project" value="UniProtKB-KW"/>
</dbReference>
<evidence type="ECO:0000256" key="4">
    <source>
        <dbReference type="HAMAP-Rule" id="MF_02125"/>
    </source>
</evidence>
<keyword evidence="6" id="KW-0689">Ribosomal protein</keyword>
<comment type="catalytic activity">
    <reaction evidence="4">
        <text>L-glutaminyl-[ribosomal protein uL3] + S-adenosyl-L-methionine = N(5)-methyl-L-glutaminyl-[ribosomal protein uL3] + S-adenosyl-L-homocysteine + H(+)</text>
        <dbReference type="Rhea" id="RHEA:45020"/>
        <dbReference type="Rhea" id="RHEA-COMP:11063"/>
        <dbReference type="Rhea" id="RHEA-COMP:11064"/>
        <dbReference type="ChEBI" id="CHEBI:15378"/>
        <dbReference type="ChEBI" id="CHEBI:30011"/>
        <dbReference type="ChEBI" id="CHEBI:57856"/>
        <dbReference type="ChEBI" id="CHEBI:59789"/>
        <dbReference type="ChEBI" id="CHEBI:61891"/>
        <dbReference type="EC" id="2.1.1.298"/>
    </reaction>
</comment>
<dbReference type="PROSITE" id="PS00092">
    <property type="entry name" value="N6_MTASE"/>
    <property type="match status" value="1"/>
</dbReference>
<dbReference type="NCBIfam" id="TIGR00536">
    <property type="entry name" value="hemK_fam"/>
    <property type="match status" value="1"/>
</dbReference>
<protein>
    <recommendedName>
        <fullName evidence="4">Ribosomal protein uL3 glutamine methyltransferase</fullName>
        <shortName evidence="4">uL3 MTase</shortName>
        <ecNumber evidence="4">2.1.1.298</ecNumber>
    </recommendedName>
    <alternativeName>
        <fullName evidence="4">N5-glutamine methyltransferase PrmB</fullName>
    </alternativeName>
</protein>
<dbReference type="AlphaFoldDB" id="A0A2S0VVH2"/>
<keyword evidence="6" id="KW-0687">Ribonucleoprotein</keyword>
<dbReference type="NCBIfam" id="TIGR03533">
    <property type="entry name" value="L3_gln_methyl"/>
    <property type="match status" value="1"/>
</dbReference>
<dbReference type="PANTHER" id="PTHR47806:SF1">
    <property type="entry name" value="RIBOSOMAL PROTEIN UL3 GLUTAMINE METHYLTRANSFERASE"/>
    <property type="match status" value="1"/>
</dbReference>
<dbReference type="SUPFAM" id="SSF53335">
    <property type="entry name" value="S-adenosyl-L-methionine-dependent methyltransferases"/>
    <property type="match status" value="1"/>
</dbReference>
<keyword evidence="2 4" id="KW-0808">Transferase</keyword>